<comment type="caution">
    <text evidence="1">The sequence shown here is derived from an EMBL/GenBank/DDBJ whole genome shotgun (WGS) entry which is preliminary data.</text>
</comment>
<dbReference type="EMBL" id="CM042018">
    <property type="protein sequence ID" value="KAI3827435.1"/>
    <property type="molecule type" value="Genomic_DNA"/>
</dbReference>
<evidence type="ECO:0000313" key="1">
    <source>
        <dbReference type="EMBL" id="KAI3827435.1"/>
    </source>
</evidence>
<reference evidence="2" key="1">
    <citation type="journal article" date="2022" name="Mol. Ecol. Resour.">
        <title>The genomes of chicory, endive, great burdock and yacon provide insights into Asteraceae palaeo-polyploidization history and plant inulin production.</title>
        <authorList>
            <person name="Fan W."/>
            <person name="Wang S."/>
            <person name="Wang H."/>
            <person name="Wang A."/>
            <person name="Jiang F."/>
            <person name="Liu H."/>
            <person name="Zhao H."/>
            <person name="Xu D."/>
            <person name="Zhang Y."/>
        </authorList>
    </citation>
    <scope>NUCLEOTIDE SEQUENCE [LARGE SCALE GENOMIC DNA]</scope>
    <source>
        <strain evidence="2">cv. Yunnan</strain>
    </source>
</reference>
<organism evidence="1 2">
    <name type="scientific">Smallanthus sonchifolius</name>
    <dbReference type="NCBI Taxonomy" id="185202"/>
    <lineage>
        <taxon>Eukaryota</taxon>
        <taxon>Viridiplantae</taxon>
        <taxon>Streptophyta</taxon>
        <taxon>Embryophyta</taxon>
        <taxon>Tracheophyta</taxon>
        <taxon>Spermatophyta</taxon>
        <taxon>Magnoliopsida</taxon>
        <taxon>eudicotyledons</taxon>
        <taxon>Gunneridae</taxon>
        <taxon>Pentapetalae</taxon>
        <taxon>asterids</taxon>
        <taxon>campanulids</taxon>
        <taxon>Asterales</taxon>
        <taxon>Asteraceae</taxon>
        <taxon>Asteroideae</taxon>
        <taxon>Heliantheae alliance</taxon>
        <taxon>Millerieae</taxon>
        <taxon>Smallanthus</taxon>
    </lineage>
</organism>
<accession>A0ACB9K5I2</accession>
<keyword evidence="2" id="KW-1185">Reference proteome</keyword>
<evidence type="ECO:0000313" key="2">
    <source>
        <dbReference type="Proteomes" id="UP001056120"/>
    </source>
</evidence>
<sequence>MINLIAMTWLNIDYVGFFNEGSKLLEKYIELYVNPKFRSVFEDQPDPDNLCICAPLSSKPSRKLFILRYFFSVFIPGYNVSVDELVIPESDLSQHISTADMRHQGSKA</sequence>
<gene>
    <name evidence="1" type="ORF">L1987_01510</name>
</gene>
<reference evidence="1 2" key="2">
    <citation type="journal article" date="2022" name="Mol. Ecol. Resour.">
        <title>The genomes of chicory, endive, great burdock and yacon provide insights into Asteraceae paleo-polyploidization history and plant inulin production.</title>
        <authorList>
            <person name="Fan W."/>
            <person name="Wang S."/>
            <person name="Wang H."/>
            <person name="Wang A."/>
            <person name="Jiang F."/>
            <person name="Liu H."/>
            <person name="Zhao H."/>
            <person name="Xu D."/>
            <person name="Zhang Y."/>
        </authorList>
    </citation>
    <scope>NUCLEOTIDE SEQUENCE [LARGE SCALE GENOMIC DNA]</scope>
    <source>
        <strain evidence="2">cv. Yunnan</strain>
        <tissue evidence="1">Leaves</tissue>
    </source>
</reference>
<name>A0ACB9K5I2_9ASTR</name>
<dbReference type="Proteomes" id="UP001056120">
    <property type="component" value="Linkage Group LG01"/>
</dbReference>
<proteinExistence type="predicted"/>
<protein>
    <submittedName>
        <fullName evidence="1">Uncharacterized protein</fullName>
    </submittedName>
</protein>